<accession>M6KWZ8</accession>
<proteinExistence type="predicted"/>
<protein>
    <submittedName>
        <fullName evidence="2">Type I restriction enzyme R protein N-terminal domain protein</fullName>
    </submittedName>
</protein>
<evidence type="ECO:0000259" key="1">
    <source>
        <dbReference type="Pfam" id="PF13588"/>
    </source>
</evidence>
<dbReference type="Proteomes" id="UP000012137">
    <property type="component" value="Unassembled WGS sequence"/>
</dbReference>
<evidence type="ECO:0000313" key="2">
    <source>
        <dbReference type="EMBL" id="EMN32337.1"/>
    </source>
</evidence>
<sequence length="117" mass="13197">MAIPTKIFERISSGVKKFQPILTSAKTRDVNESDTVVIITDLLSEVFGYDKYSEITTEHVIKKTFCDLAIKIDGKVKLLIEIKAIGLELKDDYIRQAIDYGANSGIEWVILTNGMNW</sequence>
<comment type="caution">
    <text evidence="2">The sequence shown here is derived from an EMBL/GenBank/DDBJ whole genome shotgun (WGS) entry which is preliminary data.</text>
</comment>
<reference evidence="2 3" key="1">
    <citation type="submission" date="2013-01" db="EMBL/GenBank/DDBJ databases">
        <authorList>
            <person name="Harkins D.M."/>
            <person name="Durkin A.S."/>
            <person name="Brinkac L.M."/>
            <person name="Haft D.H."/>
            <person name="Selengut J.D."/>
            <person name="Sanka R."/>
            <person name="DePew J."/>
            <person name="Purushe J."/>
            <person name="Peacock S.J."/>
            <person name="Thaipadungpanit J."/>
            <person name="Wuthiekanun V.W."/>
            <person name="Day N.P."/>
            <person name="Vinetz J.M."/>
            <person name="Sutton G.G."/>
            <person name="Nierman W.C."/>
            <person name="Fouts D.E."/>
        </authorList>
    </citation>
    <scope>NUCLEOTIDE SEQUENCE [LARGE SCALE GENOMIC DNA]</scope>
    <source>
        <strain evidence="2 3">L0374</strain>
    </source>
</reference>
<gene>
    <name evidence="2" type="ORF">LEP1GSC083_0302</name>
</gene>
<dbReference type="AlphaFoldDB" id="M6KWZ8"/>
<evidence type="ECO:0000313" key="3">
    <source>
        <dbReference type="Proteomes" id="UP000012137"/>
    </source>
</evidence>
<dbReference type="Pfam" id="PF13588">
    <property type="entry name" value="HSDR_N_2"/>
    <property type="match status" value="1"/>
</dbReference>
<name>M6KWZ8_LEPIR</name>
<feature type="domain" description="Type I restriction enzyme R protein N-terminal" evidence="1">
    <location>
        <begin position="43"/>
        <end position="116"/>
    </location>
</feature>
<dbReference type="InterPro" id="IPR029464">
    <property type="entry name" value="HSDR_N"/>
</dbReference>
<organism evidence="2 3">
    <name type="scientific">Leptospira interrogans serovar Pyrogenes str. L0374</name>
    <dbReference type="NCBI Taxonomy" id="1049928"/>
    <lineage>
        <taxon>Bacteria</taxon>
        <taxon>Pseudomonadati</taxon>
        <taxon>Spirochaetota</taxon>
        <taxon>Spirochaetia</taxon>
        <taxon>Leptospirales</taxon>
        <taxon>Leptospiraceae</taxon>
        <taxon>Leptospira</taxon>
    </lineage>
</organism>
<dbReference type="EMBL" id="AHMZ02000034">
    <property type="protein sequence ID" value="EMN32337.1"/>
    <property type="molecule type" value="Genomic_DNA"/>
</dbReference>